<comment type="pathway">
    <text evidence="4">Glycan metabolism; heparan sulfate biosynthesis.</text>
</comment>
<keyword evidence="13" id="KW-0325">Glycoprotein</keyword>
<dbReference type="GO" id="GO:0047220">
    <property type="term" value="F:galactosylxylosylprotein 3-beta-galactosyltransferase activity"/>
    <property type="evidence" value="ECO:0007669"/>
    <property type="project" value="TreeGrafter"/>
</dbReference>
<sequence>MKVILRQKTALIVCAVLFEVFVFYLGRWSVSDSDGVAVSPESGNLVPSAPKPVPTLQTYLLILIMSSPGDAQLRETIRNTWLKLSNKGPTVSWAVFPIGTANMDELTIAQLNAENKKFGDLVFLPNVTESYDKLARKTADGIRYAVENYDFKFLLKVDSDSFVRVGALLKALRDIAHPRLYWGFLDGRAKPFRSGKWKEVDWLLCDRYLPYQLGGGYVISRDLAVFVASNARFLKYYVSEDVSLGVWLAPTNAKYVHDPRFDTEFQSRGCNNEYLITHKKAPAQMVTLFANLKQTGRLCFKEFQARPSYVYDFSVPPSQCCTRRNNSAIP</sequence>
<evidence type="ECO:0000256" key="11">
    <source>
        <dbReference type="ARBA" id="ARBA00023034"/>
    </source>
</evidence>
<dbReference type="InterPro" id="IPR029044">
    <property type="entry name" value="Nucleotide-diphossugar_trans"/>
</dbReference>
<dbReference type="PANTHER" id="PTHR11214:SF3">
    <property type="entry name" value="BETA-1,3-GALACTOSYLTRANSFERASE 6"/>
    <property type="match status" value="1"/>
</dbReference>
<evidence type="ECO:0000256" key="6">
    <source>
        <dbReference type="ARBA" id="ARBA00022676"/>
    </source>
</evidence>
<dbReference type="Pfam" id="PF01762">
    <property type="entry name" value="Galactosyl_T"/>
    <property type="match status" value="1"/>
</dbReference>
<keyword evidence="10 15" id="KW-1133">Transmembrane helix</keyword>
<evidence type="ECO:0000256" key="14">
    <source>
        <dbReference type="ARBA" id="ARBA00023211"/>
    </source>
</evidence>
<keyword evidence="12 15" id="KW-0472">Membrane</keyword>
<dbReference type="EC" id="2.4.1.-" evidence="15"/>
<dbReference type="GO" id="GO:0006493">
    <property type="term" value="P:protein O-linked glycosylation"/>
    <property type="evidence" value="ECO:0007669"/>
    <property type="project" value="TreeGrafter"/>
</dbReference>
<evidence type="ECO:0000313" key="17">
    <source>
        <dbReference type="WBParaSite" id="Pan_g22010.t1"/>
    </source>
</evidence>
<dbReference type="Gene3D" id="3.90.550.50">
    <property type="match status" value="1"/>
</dbReference>
<keyword evidence="6 15" id="KW-0328">Glycosyltransferase</keyword>
<dbReference type="Proteomes" id="UP000492821">
    <property type="component" value="Unassembled WGS sequence"/>
</dbReference>
<dbReference type="GO" id="GO:0000139">
    <property type="term" value="C:Golgi membrane"/>
    <property type="evidence" value="ECO:0007669"/>
    <property type="project" value="UniProtKB-SubCell"/>
</dbReference>
<keyword evidence="9 15" id="KW-0735">Signal-anchor</keyword>
<dbReference type="WBParaSite" id="Pan_g22010.t1">
    <property type="protein sequence ID" value="Pan_g22010.t1"/>
    <property type="gene ID" value="Pan_g22010"/>
</dbReference>
<evidence type="ECO:0000256" key="10">
    <source>
        <dbReference type="ARBA" id="ARBA00022989"/>
    </source>
</evidence>
<comment type="pathway">
    <text evidence="3">Glycan metabolism; chondroitin sulfate biosynthesis.</text>
</comment>
<evidence type="ECO:0000256" key="7">
    <source>
        <dbReference type="ARBA" id="ARBA00022679"/>
    </source>
</evidence>
<evidence type="ECO:0000256" key="9">
    <source>
        <dbReference type="ARBA" id="ARBA00022968"/>
    </source>
</evidence>
<name>A0A7E4ZWK9_PANRE</name>
<evidence type="ECO:0000256" key="1">
    <source>
        <dbReference type="ARBA" id="ARBA00001936"/>
    </source>
</evidence>
<comment type="cofactor">
    <cofactor evidence="1">
        <name>Mn(2+)</name>
        <dbReference type="ChEBI" id="CHEBI:29035"/>
    </cofactor>
</comment>
<feature type="transmembrane region" description="Helical" evidence="15">
    <location>
        <begin position="9"/>
        <end position="30"/>
    </location>
</feature>
<dbReference type="SUPFAM" id="SSF53448">
    <property type="entry name" value="Nucleotide-diphospho-sugar transferases"/>
    <property type="match status" value="1"/>
</dbReference>
<reference evidence="17" key="2">
    <citation type="submission" date="2020-10" db="UniProtKB">
        <authorList>
            <consortium name="WormBaseParasite"/>
        </authorList>
    </citation>
    <scope>IDENTIFICATION</scope>
</reference>
<keyword evidence="8 15" id="KW-0812">Transmembrane</keyword>
<dbReference type="PANTHER" id="PTHR11214">
    <property type="entry name" value="BETA-1,3-N-ACETYLGLUCOSAMINYLTRANSFERASE"/>
    <property type="match status" value="1"/>
</dbReference>
<evidence type="ECO:0000313" key="16">
    <source>
        <dbReference type="Proteomes" id="UP000492821"/>
    </source>
</evidence>
<evidence type="ECO:0000256" key="8">
    <source>
        <dbReference type="ARBA" id="ARBA00022692"/>
    </source>
</evidence>
<comment type="similarity">
    <text evidence="5 15">Belongs to the glycosyltransferase 31 family.</text>
</comment>
<proteinExistence type="inferred from homology"/>
<keyword evidence="16" id="KW-1185">Reference proteome</keyword>
<organism evidence="16 17">
    <name type="scientific">Panagrellus redivivus</name>
    <name type="common">Microworm</name>
    <dbReference type="NCBI Taxonomy" id="6233"/>
    <lineage>
        <taxon>Eukaryota</taxon>
        <taxon>Metazoa</taxon>
        <taxon>Ecdysozoa</taxon>
        <taxon>Nematoda</taxon>
        <taxon>Chromadorea</taxon>
        <taxon>Rhabditida</taxon>
        <taxon>Tylenchina</taxon>
        <taxon>Panagrolaimomorpha</taxon>
        <taxon>Panagrolaimoidea</taxon>
        <taxon>Panagrolaimidae</taxon>
        <taxon>Panagrellus</taxon>
    </lineage>
</organism>
<dbReference type="FunFam" id="3.90.550.50:FF:000018">
    <property type="entry name" value="Hexosyltransferase"/>
    <property type="match status" value="1"/>
</dbReference>
<evidence type="ECO:0000256" key="15">
    <source>
        <dbReference type="RuleBase" id="RU363063"/>
    </source>
</evidence>
<dbReference type="AlphaFoldDB" id="A0A7E4ZWK9"/>
<accession>A0A7E4ZWK9</accession>
<evidence type="ECO:0000256" key="3">
    <source>
        <dbReference type="ARBA" id="ARBA00004840"/>
    </source>
</evidence>
<dbReference type="GO" id="GO:0006024">
    <property type="term" value="P:glycosaminoglycan biosynthetic process"/>
    <property type="evidence" value="ECO:0007669"/>
    <property type="project" value="UniProtKB-ARBA"/>
</dbReference>
<evidence type="ECO:0000256" key="2">
    <source>
        <dbReference type="ARBA" id="ARBA00004323"/>
    </source>
</evidence>
<comment type="subcellular location">
    <subcellularLocation>
        <location evidence="2 15">Golgi apparatus membrane</location>
        <topology evidence="2 15">Single-pass type II membrane protein</topology>
    </subcellularLocation>
</comment>
<reference evidence="16" key="1">
    <citation type="journal article" date="2013" name="Genetics">
        <title>The draft genome and transcriptome of Panagrellus redivivus are shaped by the harsh demands of a free-living lifestyle.</title>
        <authorList>
            <person name="Srinivasan J."/>
            <person name="Dillman A.R."/>
            <person name="Macchietto M.G."/>
            <person name="Heikkinen L."/>
            <person name="Lakso M."/>
            <person name="Fracchia K.M."/>
            <person name="Antoshechkin I."/>
            <person name="Mortazavi A."/>
            <person name="Wong G."/>
            <person name="Sternberg P.W."/>
        </authorList>
    </citation>
    <scope>NUCLEOTIDE SEQUENCE [LARGE SCALE GENOMIC DNA]</scope>
    <source>
        <strain evidence="16">MT8872</strain>
    </source>
</reference>
<evidence type="ECO:0000256" key="12">
    <source>
        <dbReference type="ARBA" id="ARBA00023136"/>
    </source>
</evidence>
<protein>
    <recommendedName>
        <fullName evidence="15">Hexosyltransferase</fullName>
        <ecNumber evidence="15">2.4.1.-</ecNumber>
    </recommendedName>
</protein>
<keyword evidence="14" id="KW-0464">Manganese</keyword>
<keyword evidence="11 15" id="KW-0333">Golgi apparatus</keyword>
<evidence type="ECO:0000256" key="5">
    <source>
        <dbReference type="ARBA" id="ARBA00008661"/>
    </source>
</evidence>
<dbReference type="InterPro" id="IPR002659">
    <property type="entry name" value="Glyco_trans_31"/>
</dbReference>
<keyword evidence="7" id="KW-0808">Transferase</keyword>
<evidence type="ECO:0000256" key="4">
    <source>
        <dbReference type="ARBA" id="ARBA00005093"/>
    </source>
</evidence>
<evidence type="ECO:0000256" key="13">
    <source>
        <dbReference type="ARBA" id="ARBA00023180"/>
    </source>
</evidence>